<feature type="domain" description="HTH psq-type" evidence="3">
    <location>
        <begin position="1"/>
        <end position="59"/>
    </location>
</feature>
<evidence type="ECO:0000256" key="2">
    <source>
        <dbReference type="PROSITE-ProRule" id="PRU00320"/>
    </source>
</evidence>
<evidence type="ECO:0000313" key="5">
    <source>
        <dbReference type="Proteomes" id="UP000494106"/>
    </source>
</evidence>
<name>A0A8S1BD50_ARCPL</name>
<keyword evidence="2" id="KW-0539">Nucleus</keyword>
<keyword evidence="2" id="KW-0238">DNA-binding</keyword>
<accession>A0A8S1BD50</accession>
<dbReference type="InterPro" id="IPR009057">
    <property type="entry name" value="Homeodomain-like_sf"/>
</dbReference>
<evidence type="ECO:0000256" key="1">
    <source>
        <dbReference type="ARBA" id="ARBA00004123"/>
    </source>
</evidence>
<protein>
    <recommendedName>
        <fullName evidence="3">HTH psq-type domain-containing protein</fullName>
    </recommendedName>
</protein>
<reference evidence="4 5" key="1">
    <citation type="submission" date="2020-04" db="EMBL/GenBank/DDBJ databases">
        <authorList>
            <person name="Wallbank WR R."/>
            <person name="Pardo Diaz C."/>
            <person name="Kozak K."/>
            <person name="Martin S."/>
            <person name="Jiggins C."/>
            <person name="Moest M."/>
            <person name="Warren A I."/>
            <person name="Byers J.R.P. K."/>
            <person name="Montejo-Kovacevich G."/>
            <person name="Yen C E."/>
        </authorList>
    </citation>
    <scope>NUCLEOTIDE SEQUENCE [LARGE SCALE GENOMIC DNA]</scope>
</reference>
<organism evidence="4 5">
    <name type="scientific">Arctia plantaginis</name>
    <name type="common">Wood tiger moth</name>
    <name type="synonym">Phalaena plantaginis</name>
    <dbReference type="NCBI Taxonomy" id="874455"/>
    <lineage>
        <taxon>Eukaryota</taxon>
        <taxon>Metazoa</taxon>
        <taxon>Ecdysozoa</taxon>
        <taxon>Arthropoda</taxon>
        <taxon>Hexapoda</taxon>
        <taxon>Insecta</taxon>
        <taxon>Pterygota</taxon>
        <taxon>Neoptera</taxon>
        <taxon>Endopterygota</taxon>
        <taxon>Lepidoptera</taxon>
        <taxon>Glossata</taxon>
        <taxon>Ditrysia</taxon>
        <taxon>Noctuoidea</taxon>
        <taxon>Erebidae</taxon>
        <taxon>Arctiinae</taxon>
        <taxon>Arctia</taxon>
    </lineage>
</organism>
<proteinExistence type="predicted"/>
<dbReference type="Proteomes" id="UP000494106">
    <property type="component" value="Unassembled WGS sequence"/>
</dbReference>
<dbReference type="PROSITE" id="PS50960">
    <property type="entry name" value="HTH_PSQ"/>
    <property type="match status" value="1"/>
</dbReference>
<comment type="subcellular location">
    <subcellularLocation>
        <location evidence="1 2">Nucleus</location>
    </subcellularLocation>
</comment>
<dbReference type="OrthoDB" id="7477068at2759"/>
<dbReference type="GO" id="GO:0005634">
    <property type="term" value="C:nucleus"/>
    <property type="evidence" value="ECO:0007669"/>
    <property type="project" value="UniProtKB-SubCell"/>
</dbReference>
<dbReference type="Pfam" id="PF05225">
    <property type="entry name" value="HTH_psq"/>
    <property type="match status" value="1"/>
</dbReference>
<feature type="DNA-binding region" description="H-T-H motif" evidence="2">
    <location>
        <begin position="35"/>
        <end position="55"/>
    </location>
</feature>
<sequence>MPNTYKRKAAAVRGNWTEEALKAAISAVKNDRLSVRAAANEFKIPRKTLERRIKKNNDKKGPMGPSSLFGEENEKKLAAHIKSMQAKGFPLTMDDVRKIAYDFAEQLKLKHTFNTETEKAGYD</sequence>
<evidence type="ECO:0000259" key="3">
    <source>
        <dbReference type="PROSITE" id="PS50960"/>
    </source>
</evidence>
<dbReference type="InterPro" id="IPR007889">
    <property type="entry name" value="HTH_Psq"/>
</dbReference>
<dbReference type="GO" id="GO:0003677">
    <property type="term" value="F:DNA binding"/>
    <property type="evidence" value="ECO:0007669"/>
    <property type="project" value="UniProtKB-UniRule"/>
</dbReference>
<evidence type="ECO:0000313" key="4">
    <source>
        <dbReference type="EMBL" id="CAB3256884.1"/>
    </source>
</evidence>
<comment type="caution">
    <text evidence="4">The sequence shown here is derived from an EMBL/GenBank/DDBJ whole genome shotgun (WGS) entry which is preliminary data.</text>
</comment>
<dbReference type="SUPFAM" id="SSF46689">
    <property type="entry name" value="Homeodomain-like"/>
    <property type="match status" value="1"/>
</dbReference>
<dbReference type="Gene3D" id="1.10.10.60">
    <property type="entry name" value="Homeodomain-like"/>
    <property type="match status" value="1"/>
</dbReference>
<keyword evidence="5" id="KW-1185">Reference proteome</keyword>
<dbReference type="AlphaFoldDB" id="A0A8S1BD50"/>
<gene>
    <name evidence="4" type="ORF">APLA_LOCUS15615</name>
</gene>
<dbReference type="EMBL" id="CADEBC010000587">
    <property type="protein sequence ID" value="CAB3256884.1"/>
    <property type="molecule type" value="Genomic_DNA"/>
</dbReference>